<dbReference type="InParanoid" id="Q2LWR3"/>
<proteinExistence type="predicted"/>
<dbReference type="HOGENOM" id="CLU_000022_59_7_7"/>
<dbReference type="FunCoup" id="Q2LWR3">
    <property type="interactions" value="310"/>
</dbReference>
<name>Q2LWR3_SYNAS</name>
<dbReference type="InterPro" id="IPR042099">
    <property type="entry name" value="ANL_N_sf"/>
</dbReference>
<sequence>MSQEISYQDKPWLKSYERSVPENIAYEELSLSDILKRSAAEFPDQDALLYQGYALNYRRFNELVDRFAAFLSGQGIGRGRAVAILLPNCIPCVIAYYAILRIGAIAVMNNPLYTDPELEHQLNDSESCAVITLDLLGNRMIDLRGKTKIRQIVVASLGEYLPFPKSLLFRLLARRKRISAPVKRAPDVNSWKSCLRSDPLLLPEGYCGFSDVAVYQYTGGTTGQPKGVELTHANLSKQVQQCAAWFPKFRKGGEIMLGALPYFHAFGMTTAMNLSVFKGWAQILVPRPKSGPLLEAIRKYRPTFAPLVPAMYAGMLNHPDFAGTDMTCLKGAFSGAEPLSGKLRQEFELKTGAVIVEGYGMTETSPVTLINPFSDGARKIGSVGLPISDTLCRIVDPVEGVDDVPLGERGELIIRGPQVMKGYKGRPEETAGIIRGGWCYTGDIALMDRDGYVFLVDRKKNLIISGGYNIYPHEIEEVFNSHPKIAESCAVGIPDEKKGEKVKVFAVLKKDEIATEEELMDYCRTRLAVYKLPKIIEFRRELPKSRVGKILHRELREAERKND</sequence>
<reference evidence="3 4" key="1">
    <citation type="journal article" date="2007" name="Proc. Natl. Acad. Sci. U.S.A.">
        <title>The genome of Syntrophus aciditrophicus: life at the thermodynamic limit of microbial growth.</title>
        <authorList>
            <person name="McInerney M.J."/>
            <person name="Rohlin L."/>
            <person name="Mouttaki H."/>
            <person name="Kim U."/>
            <person name="Krupp R.S."/>
            <person name="Rios-Hernandez L."/>
            <person name="Sieber J."/>
            <person name="Struchtemeyer C.G."/>
            <person name="Bhattacharyya A."/>
            <person name="Campbell J.W."/>
            <person name="Gunsalus R.P."/>
        </authorList>
    </citation>
    <scope>NUCLEOTIDE SEQUENCE [LARGE SCALE GENOMIC DNA]</scope>
    <source>
        <strain evidence="3 4">SB</strain>
    </source>
</reference>
<feature type="domain" description="AMP-dependent synthetase/ligase" evidence="1">
    <location>
        <begin position="36"/>
        <end position="423"/>
    </location>
</feature>
<dbReference type="SUPFAM" id="SSF56801">
    <property type="entry name" value="Acetyl-CoA synthetase-like"/>
    <property type="match status" value="1"/>
</dbReference>
<dbReference type="Pfam" id="PF13193">
    <property type="entry name" value="AMP-binding_C"/>
    <property type="match status" value="1"/>
</dbReference>
<keyword evidence="3" id="KW-0436">Ligase</keyword>
<evidence type="ECO:0000259" key="1">
    <source>
        <dbReference type="Pfam" id="PF00501"/>
    </source>
</evidence>
<protein>
    <submittedName>
        <fullName evidence="3">Long-chain-fatty-acid--CoA ligase</fullName>
        <ecNumber evidence="3">6.2.1.3</ecNumber>
    </submittedName>
</protein>
<dbReference type="EMBL" id="CP000252">
    <property type="protein sequence ID" value="ABC78519.1"/>
    <property type="molecule type" value="Genomic_DNA"/>
</dbReference>
<keyword evidence="4" id="KW-1185">Reference proteome</keyword>
<dbReference type="EC" id="6.2.1.3" evidence="3"/>
<dbReference type="Gene3D" id="3.30.300.30">
    <property type="match status" value="1"/>
</dbReference>
<dbReference type="eggNOG" id="COG0318">
    <property type="taxonomic scope" value="Bacteria"/>
</dbReference>
<feature type="domain" description="AMP-binding enzyme C-terminal" evidence="2">
    <location>
        <begin position="474"/>
        <end position="549"/>
    </location>
</feature>
<dbReference type="InterPro" id="IPR045851">
    <property type="entry name" value="AMP-bd_C_sf"/>
</dbReference>
<dbReference type="PROSITE" id="PS00455">
    <property type="entry name" value="AMP_BINDING"/>
    <property type="match status" value="1"/>
</dbReference>
<evidence type="ECO:0000259" key="2">
    <source>
        <dbReference type="Pfam" id="PF13193"/>
    </source>
</evidence>
<dbReference type="GO" id="GO:0004467">
    <property type="term" value="F:long-chain fatty acid-CoA ligase activity"/>
    <property type="evidence" value="ECO:0007669"/>
    <property type="project" value="UniProtKB-EC"/>
</dbReference>
<gene>
    <name evidence="3" type="ORF">SYN_02640</name>
</gene>
<dbReference type="AlphaFoldDB" id="Q2LWR3"/>
<dbReference type="Gene3D" id="3.40.50.12780">
    <property type="entry name" value="N-terminal domain of ligase-like"/>
    <property type="match status" value="1"/>
</dbReference>
<dbReference type="Proteomes" id="UP000001933">
    <property type="component" value="Chromosome"/>
</dbReference>
<accession>Q2LWR3</accession>
<dbReference type="Pfam" id="PF00501">
    <property type="entry name" value="AMP-binding"/>
    <property type="match status" value="1"/>
</dbReference>
<dbReference type="STRING" id="56780.SYN_02640"/>
<dbReference type="PANTHER" id="PTHR43767:SF9">
    <property type="entry name" value="LONG-CHAIN-FATTY-ACID--COA LIGASE"/>
    <property type="match status" value="1"/>
</dbReference>
<dbReference type="CDD" id="cd05936">
    <property type="entry name" value="FC-FACS_FadD_like"/>
    <property type="match status" value="1"/>
</dbReference>
<organism evidence="3 4">
    <name type="scientific">Syntrophus aciditrophicus (strain SB)</name>
    <dbReference type="NCBI Taxonomy" id="56780"/>
    <lineage>
        <taxon>Bacteria</taxon>
        <taxon>Pseudomonadati</taxon>
        <taxon>Thermodesulfobacteriota</taxon>
        <taxon>Syntrophia</taxon>
        <taxon>Syntrophales</taxon>
        <taxon>Syntrophaceae</taxon>
        <taxon>Syntrophus</taxon>
    </lineage>
</organism>
<evidence type="ECO:0000313" key="4">
    <source>
        <dbReference type="Proteomes" id="UP000001933"/>
    </source>
</evidence>
<dbReference type="RefSeq" id="WP_011418538.1">
    <property type="nucleotide sequence ID" value="NC_007759.1"/>
</dbReference>
<dbReference type="InterPro" id="IPR050237">
    <property type="entry name" value="ATP-dep_AMP-bd_enzyme"/>
</dbReference>
<evidence type="ECO:0000313" key="3">
    <source>
        <dbReference type="EMBL" id="ABC78519.1"/>
    </source>
</evidence>
<dbReference type="InterPro" id="IPR000873">
    <property type="entry name" value="AMP-dep_synth/lig_dom"/>
</dbReference>
<dbReference type="PANTHER" id="PTHR43767">
    <property type="entry name" value="LONG-CHAIN-FATTY-ACID--COA LIGASE"/>
    <property type="match status" value="1"/>
</dbReference>
<dbReference type="KEGG" id="sat:SYN_02640"/>
<dbReference type="InterPro" id="IPR020845">
    <property type="entry name" value="AMP-binding_CS"/>
</dbReference>
<dbReference type="InterPro" id="IPR025110">
    <property type="entry name" value="AMP-bd_C"/>
</dbReference>
<dbReference type="OrthoDB" id="9801302at2"/>